<dbReference type="PROSITE" id="PS51257">
    <property type="entry name" value="PROKAR_LIPOPROTEIN"/>
    <property type="match status" value="1"/>
</dbReference>
<dbReference type="GO" id="GO:0008234">
    <property type="term" value="F:cysteine-type peptidase activity"/>
    <property type="evidence" value="ECO:0007669"/>
    <property type="project" value="UniProtKB-KW"/>
</dbReference>
<evidence type="ECO:0000256" key="3">
    <source>
        <dbReference type="ARBA" id="ARBA00022801"/>
    </source>
</evidence>
<dbReference type="PANTHER" id="PTHR47053">
    <property type="entry name" value="MUREIN DD-ENDOPEPTIDASE MEPH-RELATED"/>
    <property type="match status" value="1"/>
</dbReference>
<gene>
    <name evidence="7" type="ORF">PM3016_4715</name>
</gene>
<keyword evidence="8" id="KW-1185">Reference proteome</keyword>
<protein>
    <submittedName>
        <fullName evidence="7">NLP/P60 family protein</fullName>
    </submittedName>
</protein>
<keyword evidence="3" id="KW-0378">Hydrolase</keyword>
<dbReference type="HOGENOM" id="CLU_1081171_0_0_9"/>
<reference evidence="7 8" key="1">
    <citation type="journal article" date="2012" name="J. Bacteriol.">
        <title>Complete Genome Sequence of Paenibacillus mucilaginosus 3016, a Bacterium Functional as Microbial Fertilizer.</title>
        <authorList>
            <person name="Ma M."/>
            <person name="Wang Z."/>
            <person name="Li L."/>
            <person name="Jiang X."/>
            <person name="Guan D."/>
            <person name="Cao F."/>
            <person name="Chen H."/>
            <person name="Wang X."/>
            <person name="Shen D."/>
            <person name="Du B."/>
            <person name="Li J."/>
        </authorList>
    </citation>
    <scope>NUCLEOTIDE SEQUENCE [LARGE SCALE GENOMIC DNA]</scope>
    <source>
        <strain evidence="7 8">3016</strain>
    </source>
</reference>
<dbReference type="InterPro" id="IPR038765">
    <property type="entry name" value="Papain-like_cys_pep_sf"/>
</dbReference>
<evidence type="ECO:0000256" key="5">
    <source>
        <dbReference type="SAM" id="SignalP"/>
    </source>
</evidence>
<keyword evidence="2" id="KW-0645">Protease</keyword>
<organism evidence="7 8">
    <name type="scientific">Paenibacillus mucilaginosus 3016</name>
    <dbReference type="NCBI Taxonomy" id="1116391"/>
    <lineage>
        <taxon>Bacteria</taxon>
        <taxon>Bacillati</taxon>
        <taxon>Bacillota</taxon>
        <taxon>Bacilli</taxon>
        <taxon>Bacillales</taxon>
        <taxon>Paenibacillaceae</taxon>
        <taxon>Paenibacillus</taxon>
    </lineage>
</organism>
<evidence type="ECO:0000256" key="1">
    <source>
        <dbReference type="ARBA" id="ARBA00007074"/>
    </source>
</evidence>
<proteinExistence type="inferred from homology"/>
<evidence type="ECO:0000256" key="4">
    <source>
        <dbReference type="ARBA" id="ARBA00022807"/>
    </source>
</evidence>
<evidence type="ECO:0000313" key="7">
    <source>
        <dbReference type="EMBL" id="AFC31459.1"/>
    </source>
</evidence>
<dbReference type="PANTHER" id="PTHR47053:SF1">
    <property type="entry name" value="MUREIN DD-ENDOPEPTIDASE MEPH-RELATED"/>
    <property type="match status" value="1"/>
</dbReference>
<dbReference type="STRING" id="1116391.PM3016_4715"/>
<keyword evidence="5" id="KW-0732">Signal</keyword>
<keyword evidence="4" id="KW-0788">Thiol protease</keyword>
<dbReference type="Pfam" id="PF00877">
    <property type="entry name" value="NLPC_P60"/>
    <property type="match status" value="1"/>
</dbReference>
<dbReference type="KEGG" id="pmq:PM3016_4715"/>
<dbReference type="Proteomes" id="UP000007523">
    <property type="component" value="Chromosome"/>
</dbReference>
<name>H6NG40_9BACL</name>
<dbReference type="InterPro" id="IPR051202">
    <property type="entry name" value="Peptidase_C40"/>
</dbReference>
<dbReference type="EMBL" id="CP003235">
    <property type="protein sequence ID" value="AFC31459.1"/>
    <property type="molecule type" value="Genomic_DNA"/>
</dbReference>
<evidence type="ECO:0000256" key="2">
    <source>
        <dbReference type="ARBA" id="ARBA00022670"/>
    </source>
</evidence>
<dbReference type="GO" id="GO:0006508">
    <property type="term" value="P:proteolysis"/>
    <property type="evidence" value="ECO:0007669"/>
    <property type="project" value="UniProtKB-KW"/>
</dbReference>
<feature type="domain" description="NlpC/P60" evidence="6">
    <location>
        <begin position="110"/>
        <end position="257"/>
    </location>
</feature>
<sequence length="257" mass="28929">MRMNKLVLGLLCSCMLVTGCSAGKSRMQSVEDEGLLQDERITDGRMSDRTVLQRDEDQRVGDLGVEQLHRESRMRGRETGVRPYAAPLLDPNGFPLIRRYPDKSVLPIGGRYVENVIKAAKSYIGTPYVYGANRMDPRTFDCSSFTRWVFLYALGMDLPWDSRSQAAYVKAFAKRKYTALSQARRGDLLFFTKFHGTRPSDYVKLTPAQKPVTHLGIYLGNGKIIHTASKETGGVRIDTIRGKHLEYRLVFGGGILD</sequence>
<dbReference type="PROSITE" id="PS51935">
    <property type="entry name" value="NLPC_P60"/>
    <property type="match status" value="1"/>
</dbReference>
<evidence type="ECO:0000313" key="8">
    <source>
        <dbReference type="Proteomes" id="UP000007523"/>
    </source>
</evidence>
<comment type="similarity">
    <text evidence="1">Belongs to the peptidase C40 family.</text>
</comment>
<feature type="chain" id="PRO_5039690096" evidence="5">
    <location>
        <begin position="23"/>
        <end position="257"/>
    </location>
</feature>
<dbReference type="InterPro" id="IPR000064">
    <property type="entry name" value="NLP_P60_dom"/>
</dbReference>
<dbReference type="AlphaFoldDB" id="H6NG40"/>
<feature type="signal peptide" evidence="5">
    <location>
        <begin position="1"/>
        <end position="22"/>
    </location>
</feature>
<dbReference type="RefSeq" id="WP_014371158.1">
    <property type="nucleotide sequence ID" value="NC_016935.1"/>
</dbReference>
<dbReference type="SUPFAM" id="SSF54001">
    <property type="entry name" value="Cysteine proteinases"/>
    <property type="match status" value="1"/>
</dbReference>
<dbReference type="Gene3D" id="3.90.1720.10">
    <property type="entry name" value="endopeptidase domain like (from Nostoc punctiforme)"/>
    <property type="match status" value="1"/>
</dbReference>
<evidence type="ECO:0000259" key="6">
    <source>
        <dbReference type="PROSITE" id="PS51935"/>
    </source>
</evidence>
<accession>H6NG40</accession>